<comment type="caution">
    <text evidence="2">The sequence shown here is derived from an EMBL/GenBank/DDBJ whole genome shotgun (WGS) entry which is preliminary data.</text>
</comment>
<proteinExistence type="predicted"/>
<sequence>MAPQGDISPPKPLLPRPVLGAGVPRSPGLRAAGGLPCCPLRCPRSGLRRRCLPRSAAPAPRLPLLGADRGEPPSEPVTEATSSPVQGTAGTKPELMCARGALAQTRPLTRACQGSGSTSQRGEPRHVLL</sequence>
<dbReference type="Proteomes" id="UP001066276">
    <property type="component" value="Chromosome 11"/>
</dbReference>
<dbReference type="AlphaFoldDB" id="A0AAV7LII9"/>
<gene>
    <name evidence="2" type="ORF">NDU88_004006</name>
</gene>
<name>A0AAV7LII9_PLEWA</name>
<evidence type="ECO:0000313" key="2">
    <source>
        <dbReference type="EMBL" id="KAJ1090878.1"/>
    </source>
</evidence>
<feature type="region of interest" description="Disordered" evidence="1">
    <location>
        <begin position="1"/>
        <end position="34"/>
    </location>
</feature>
<dbReference type="EMBL" id="JANPWB010000015">
    <property type="protein sequence ID" value="KAJ1090878.1"/>
    <property type="molecule type" value="Genomic_DNA"/>
</dbReference>
<accession>A0AAV7LII9</accession>
<evidence type="ECO:0000313" key="3">
    <source>
        <dbReference type="Proteomes" id="UP001066276"/>
    </source>
</evidence>
<feature type="region of interest" description="Disordered" evidence="1">
    <location>
        <begin position="108"/>
        <end position="129"/>
    </location>
</feature>
<feature type="compositionally biased region" description="Polar residues" evidence="1">
    <location>
        <begin position="112"/>
        <end position="121"/>
    </location>
</feature>
<feature type="region of interest" description="Disordered" evidence="1">
    <location>
        <begin position="53"/>
        <end position="92"/>
    </location>
</feature>
<keyword evidence="3" id="KW-1185">Reference proteome</keyword>
<feature type="compositionally biased region" description="Low complexity" evidence="1">
    <location>
        <begin position="53"/>
        <end position="67"/>
    </location>
</feature>
<reference evidence="2" key="1">
    <citation type="journal article" date="2022" name="bioRxiv">
        <title>Sequencing and chromosome-scale assembly of the giantPleurodeles waltlgenome.</title>
        <authorList>
            <person name="Brown T."/>
            <person name="Elewa A."/>
            <person name="Iarovenko S."/>
            <person name="Subramanian E."/>
            <person name="Araus A.J."/>
            <person name="Petzold A."/>
            <person name="Susuki M."/>
            <person name="Suzuki K.-i.T."/>
            <person name="Hayashi T."/>
            <person name="Toyoda A."/>
            <person name="Oliveira C."/>
            <person name="Osipova E."/>
            <person name="Leigh N.D."/>
            <person name="Simon A."/>
            <person name="Yun M.H."/>
        </authorList>
    </citation>
    <scope>NUCLEOTIDE SEQUENCE</scope>
    <source>
        <strain evidence="2">20211129_DDA</strain>
        <tissue evidence="2">Liver</tissue>
    </source>
</reference>
<evidence type="ECO:0000256" key="1">
    <source>
        <dbReference type="SAM" id="MobiDB-lite"/>
    </source>
</evidence>
<organism evidence="2 3">
    <name type="scientific">Pleurodeles waltl</name>
    <name type="common">Iberian ribbed newt</name>
    <dbReference type="NCBI Taxonomy" id="8319"/>
    <lineage>
        <taxon>Eukaryota</taxon>
        <taxon>Metazoa</taxon>
        <taxon>Chordata</taxon>
        <taxon>Craniata</taxon>
        <taxon>Vertebrata</taxon>
        <taxon>Euteleostomi</taxon>
        <taxon>Amphibia</taxon>
        <taxon>Batrachia</taxon>
        <taxon>Caudata</taxon>
        <taxon>Salamandroidea</taxon>
        <taxon>Salamandridae</taxon>
        <taxon>Pleurodelinae</taxon>
        <taxon>Pleurodeles</taxon>
    </lineage>
</organism>
<feature type="compositionally biased region" description="Polar residues" evidence="1">
    <location>
        <begin position="79"/>
        <end position="89"/>
    </location>
</feature>
<protein>
    <submittedName>
        <fullName evidence="2">Uncharacterized protein</fullName>
    </submittedName>
</protein>